<evidence type="ECO:0000313" key="5">
    <source>
        <dbReference type="EMBL" id="MDT0621606.1"/>
    </source>
</evidence>
<evidence type="ECO:0000256" key="3">
    <source>
        <dbReference type="ARBA" id="ARBA00022898"/>
    </source>
</evidence>
<keyword evidence="5" id="KW-0032">Aminotransferase</keyword>
<evidence type="ECO:0000313" key="6">
    <source>
        <dbReference type="Proteomes" id="UP001250662"/>
    </source>
</evidence>
<keyword evidence="5" id="KW-0808">Transferase</keyword>
<evidence type="ECO:0000256" key="2">
    <source>
        <dbReference type="ARBA" id="ARBA00008954"/>
    </source>
</evidence>
<protein>
    <submittedName>
        <fullName evidence="5">Aminotransferase class III-fold pyridoxal phosphate-dependent enzyme</fullName>
    </submittedName>
</protein>
<comment type="similarity">
    <text evidence="2">Belongs to the class-III pyridoxal-phosphate-dependent aminotransferase family.</text>
</comment>
<dbReference type="Pfam" id="PF00202">
    <property type="entry name" value="Aminotran_3"/>
    <property type="match status" value="1"/>
</dbReference>
<dbReference type="InterPro" id="IPR015422">
    <property type="entry name" value="PyrdxlP-dep_Trfase_small"/>
</dbReference>
<evidence type="ECO:0000256" key="1">
    <source>
        <dbReference type="ARBA" id="ARBA00001933"/>
    </source>
</evidence>
<name>A0ABU3BHG3_9FLAO</name>
<organism evidence="5 6">
    <name type="scientific">Croceitalea vernalis</name>
    <dbReference type="NCBI Taxonomy" id="3075599"/>
    <lineage>
        <taxon>Bacteria</taxon>
        <taxon>Pseudomonadati</taxon>
        <taxon>Bacteroidota</taxon>
        <taxon>Flavobacteriia</taxon>
        <taxon>Flavobacteriales</taxon>
        <taxon>Flavobacteriaceae</taxon>
        <taxon>Croceitalea</taxon>
    </lineage>
</organism>
<feature type="domain" description="Aminoglycoside phosphotransferase" evidence="4">
    <location>
        <begin position="22"/>
        <end position="254"/>
    </location>
</feature>
<dbReference type="PROSITE" id="PS00600">
    <property type="entry name" value="AA_TRANSFER_CLASS_3"/>
    <property type="match status" value="1"/>
</dbReference>
<dbReference type="InterPro" id="IPR015424">
    <property type="entry name" value="PyrdxlP-dep_Trfase"/>
</dbReference>
<gene>
    <name evidence="5" type="ORF">RM520_08210</name>
</gene>
<dbReference type="EMBL" id="JAVRHU010000002">
    <property type="protein sequence ID" value="MDT0621606.1"/>
    <property type="molecule type" value="Genomic_DNA"/>
</dbReference>
<dbReference type="InterPro" id="IPR011009">
    <property type="entry name" value="Kinase-like_dom_sf"/>
</dbReference>
<comment type="cofactor">
    <cofactor evidence="1">
        <name>pyridoxal 5'-phosphate</name>
        <dbReference type="ChEBI" id="CHEBI:597326"/>
    </cofactor>
</comment>
<dbReference type="GO" id="GO:0008483">
    <property type="term" value="F:transaminase activity"/>
    <property type="evidence" value="ECO:0007669"/>
    <property type="project" value="UniProtKB-KW"/>
</dbReference>
<accession>A0ABU3BHG3</accession>
<dbReference type="CDD" id="cd00610">
    <property type="entry name" value="OAT_like"/>
    <property type="match status" value="1"/>
</dbReference>
<dbReference type="InterPro" id="IPR015421">
    <property type="entry name" value="PyrdxlP-dep_Trfase_major"/>
</dbReference>
<dbReference type="InterPro" id="IPR002575">
    <property type="entry name" value="Aminoglycoside_PTrfase"/>
</dbReference>
<dbReference type="Gene3D" id="3.90.1150.10">
    <property type="entry name" value="Aspartate Aminotransferase, domain 1"/>
    <property type="match status" value="1"/>
</dbReference>
<proteinExistence type="inferred from homology"/>
<dbReference type="Proteomes" id="UP001250662">
    <property type="component" value="Unassembled WGS sequence"/>
</dbReference>
<keyword evidence="3" id="KW-0663">Pyridoxal phosphate</keyword>
<dbReference type="Pfam" id="PF01636">
    <property type="entry name" value="APH"/>
    <property type="match status" value="1"/>
</dbReference>
<dbReference type="PANTHER" id="PTHR45688:SF13">
    <property type="entry name" value="ALANINE--GLYOXYLATE AMINOTRANSFERASE 2-LIKE"/>
    <property type="match status" value="1"/>
</dbReference>
<dbReference type="RefSeq" id="WP_311387658.1">
    <property type="nucleotide sequence ID" value="NZ_JAVRHU010000002.1"/>
</dbReference>
<evidence type="ECO:0000259" key="4">
    <source>
        <dbReference type="Pfam" id="PF01636"/>
    </source>
</evidence>
<dbReference type="SUPFAM" id="SSF56112">
    <property type="entry name" value="Protein kinase-like (PK-like)"/>
    <property type="match status" value="1"/>
</dbReference>
<dbReference type="InterPro" id="IPR005814">
    <property type="entry name" value="Aminotrans_3"/>
</dbReference>
<keyword evidence="6" id="KW-1185">Reference proteome</keyword>
<comment type="caution">
    <text evidence="5">The sequence shown here is derived from an EMBL/GenBank/DDBJ whole genome shotgun (WGS) entry which is preliminary data.</text>
</comment>
<dbReference type="Gene3D" id="3.90.1200.10">
    <property type="match status" value="1"/>
</dbReference>
<dbReference type="InterPro" id="IPR049704">
    <property type="entry name" value="Aminotrans_3_PPA_site"/>
</dbReference>
<dbReference type="Gene3D" id="3.40.640.10">
    <property type="entry name" value="Type I PLP-dependent aspartate aminotransferase-like (Major domain)"/>
    <property type="match status" value="1"/>
</dbReference>
<dbReference type="PANTHER" id="PTHR45688">
    <property type="match status" value="1"/>
</dbReference>
<dbReference type="SUPFAM" id="SSF53383">
    <property type="entry name" value="PLP-dependent transferases"/>
    <property type="match status" value="1"/>
</dbReference>
<reference evidence="5 6" key="1">
    <citation type="submission" date="2023-09" db="EMBL/GenBank/DDBJ databases">
        <authorList>
            <person name="Rey-Velasco X."/>
        </authorList>
    </citation>
    <scope>NUCLEOTIDE SEQUENCE [LARGE SCALE GENOMIC DNA]</scope>
    <source>
        <strain evidence="5 6">P007</strain>
    </source>
</reference>
<sequence length="755" mass="84418">MISELRQLLELEFGLKNPSIKKINGYDNANYRVQSQEKSFVLKTYTFDDELFEVLKAENEVLLLLNSANSERYPKPMSFNDNQYVKLVKLNGERIIIRMLTFLDGVFLGDLEANKKVYQSLGSSLAKMNLALSEHSNTALKARKWEWDLQYFELNKKYLNAIQNTKDRSLVAYFFKQYEVLVTPVLPDLRKQVIHNDANEWNVLTAAEAVTGFIDFGDLAYAPLINEVAIAMTYAAYDKENPLEYASIVLAAYHEVVPLFEEEIALLYYLIAARLCTSVCNSAYAKQTNPENSYASISEENAWITLEKWIALNPIHVENTFRIAAGFSPKKAISIDLALEKRSKHISSILSVSYKKPIQMESAAFQYMYDVHGNVFLDAYNNIPHVGHSHPKVVEAGQKQMAKLNTNTRYVYDLLAIYAEKLVSKFPNSLNKVFFVNSGSAASDLAIRMAKTHTGKSQVLVMEHGYHGNTQTSIDISDYKFNNKKGQGQKDYILKTALPDAYRGKHGNNGPLYVKDLQQEMSGQLNNIAAFIAEPVVGCGGQIPLAKDYLKHVYPEIRKHGGVCISDEVQTGFGRLGDTFWGFELHDVAPDIVVLGKPMGNSHPIGAVVVTDEIAASFEKGVEFFSSFGGNPVSCAIGLAVLEVIDEESLQENAKEVGDYYQQELKKLQQKHAVIGDVRGSGLFIGIDIVHAGTKNTNYELAQHIKNELRQKHILISTDGPDDSVLKTKPPLCFTKANVDTVVSAINTILLKNQF</sequence>